<dbReference type="EMBL" id="JAOVZB010000002">
    <property type="protein sequence ID" value="MCV2402156.1"/>
    <property type="molecule type" value="Genomic_DNA"/>
</dbReference>
<gene>
    <name evidence="2" type="ORF">OFY17_04560</name>
</gene>
<evidence type="ECO:0000313" key="3">
    <source>
        <dbReference type="Proteomes" id="UP001209713"/>
    </source>
</evidence>
<comment type="caution">
    <text evidence="2">The sequence shown here is derived from an EMBL/GenBank/DDBJ whole genome shotgun (WGS) entry which is preliminary data.</text>
</comment>
<name>A0ABT2YQJ7_9GAMM</name>
<evidence type="ECO:0000313" key="2">
    <source>
        <dbReference type="EMBL" id="MCV2402156.1"/>
    </source>
</evidence>
<feature type="compositionally biased region" description="Basic residues" evidence="1">
    <location>
        <begin position="41"/>
        <end position="52"/>
    </location>
</feature>
<feature type="region of interest" description="Disordered" evidence="1">
    <location>
        <begin position="32"/>
        <end position="52"/>
    </location>
</feature>
<dbReference type="Proteomes" id="UP001209713">
    <property type="component" value="Unassembled WGS sequence"/>
</dbReference>
<reference evidence="2 3" key="1">
    <citation type="submission" date="2022-10" db="EMBL/GenBank/DDBJ databases">
        <title>Marinomonas transparenta sp. nov. and Marinomonas sargassi sp. nov., isolated from marine alga (Sargassum natans (L.) Gaillon).</title>
        <authorList>
            <person name="Wang Y."/>
        </authorList>
    </citation>
    <scope>NUCLEOTIDE SEQUENCE [LARGE SCALE GENOMIC DNA]</scope>
    <source>
        <strain evidence="2 3">C2222</strain>
    </source>
</reference>
<keyword evidence="3" id="KW-1185">Reference proteome</keyword>
<dbReference type="RefSeq" id="WP_263529540.1">
    <property type="nucleotide sequence ID" value="NZ_JAOVZB010000002.1"/>
</dbReference>
<proteinExistence type="predicted"/>
<evidence type="ECO:0000256" key="1">
    <source>
        <dbReference type="SAM" id="MobiDB-lite"/>
    </source>
</evidence>
<accession>A0ABT2YQJ7</accession>
<protein>
    <submittedName>
        <fullName evidence="2">Uncharacterized protein</fullName>
    </submittedName>
</protein>
<organism evidence="2 3">
    <name type="scientific">Marinomonas sargassi</name>
    <dbReference type="NCBI Taxonomy" id="2984494"/>
    <lineage>
        <taxon>Bacteria</taxon>
        <taxon>Pseudomonadati</taxon>
        <taxon>Pseudomonadota</taxon>
        <taxon>Gammaproteobacteria</taxon>
        <taxon>Oceanospirillales</taxon>
        <taxon>Oceanospirillaceae</taxon>
        <taxon>Marinomonas</taxon>
    </lineage>
</organism>
<sequence>MVEFILFVAACAAIAFLVKNIQNNLMQPKTKLQPIKIDRKEKRRHPARKHQD</sequence>